<dbReference type="InterPro" id="IPR027596">
    <property type="entry name" value="AmmeMemoSam_rS"/>
</dbReference>
<accession>A0A1E3X485</accession>
<dbReference type="EMBL" id="MAYW01000226">
    <property type="protein sequence ID" value="ODS30427.1"/>
    <property type="molecule type" value="Genomic_DNA"/>
</dbReference>
<dbReference type="NCBIfam" id="TIGR04337">
    <property type="entry name" value="AmmeMemoSam_rS"/>
    <property type="match status" value="1"/>
</dbReference>
<reference evidence="8 9" key="1">
    <citation type="submission" date="2016-07" db="EMBL/GenBank/DDBJ databases">
        <title>Draft genome of Scalindua rubra, obtained from a brine-seawater interface in the Red Sea, sheds light on salt adaptation in anammox bacteria.</title>
        <authorList>
            <person name="Speth D.R."/>
            <person name="Lagkouvardos I."/>
            <person name="Wang Y."/>
            <person name="Qian P.-Y."/>
            <person name="Dutilh B.E."/>
            <person name="Jetten M.S."/>
        </authorList>
    </citation>
    <scope>NUCLEOTIDE SEQUENCE [LARGE SCALE GENOMIC DNA]</scope>
    <source>
        <strain evidence="8">BSI-1</strain>
    </source>
</reference>
<name>A0A1E3X485_9BACT</name>
<evidence type="ECO:0000256" key="3">
    <source>
        <dbReference type="ARBA" id="ARBA00022691"/>
    </source>
</evidence>
<evidence type="ECO:0000313" key="8">
    <source>
        <dbReference type="EMBL" id="ODS30427.1"/>
    </source>
</evidence>
<dbReference type="InterPro" id="IPR058240">
    <property type="entry name" value="rSAM_sf"/>
</dbReference>
<evidence type="ECO:0000256" key="5">
    <source>
        <dbReference type="ARBA" id="ARBA00023004"/>
    </source>
</evidence>
<organism evidence="8 9">
    <name type="scientific">Candidatus Scalindua rubra</name>
    <dbReference type="NCBI Taxonomy" id="1872076"/>
    <lineage>
        <taxon>Bacteria</taxon>
        <taxon>Pseudomonadati</taxon>
        <taxon>Planctomycetota</taxon>
        <taxon>Candidatus Brocadiia</taxon>
        <taxon>Candidatus Brocadiales</taxon>
        <taxon>Candidatus Scalinduaceae</taxon>
        <taxon>Candidatus Scalindua</taxon>
    </lineage>
</organism>
<dbReference type="PATRIC" id="fig|1872076.5.peg.5345"/>
<evidence type="ECO:0000313" key="9">
    <source>
        <dbReference type="Proteomes" id="UP000094056"/>
    </source>
</evidence>
<keyword evidence="5" id="KW-0408">Iron</keyword>
<dbReference type="GO" id="GO:0046872">
    <property type="term" value="F:metal ion binding"/>
    <property type="evidence" value="ECO:0007669"/>
    <property type="project" value="UniProtKB-KW"/>
</dbReference>
<keyword evidence="8" id="KW-0456">Lyase</keyword>
<proteinExistence type="predicted"/>
<keyword evidence="2" id="KW-0004">4Fe-4S</keyword>
<keyword evidence="8" id="KW-0670">Pyruvate</keyword>
<evidence type="ECO:0000256" key="6">
    <source>
        <dbReference type="ARBA" id="ARBA00023014"/>
    </source>
</evidence>
<sequence>MTSTNLFSKISTSKKIDTKTDDYPVHDAMYWKELEDKRVKCVLCPRECQVADLERGYCGVRENKGGKYYTLVHSKVCALHIDAIEAKPLFHFLPGTKGVSLATVGCNMECKFCQNWQISQFRPEQVNYNYLTPETIIKKAKYRQCSHIAYTYTEPVIFYEYMFEIAEKAKQDGIANVVVSNGYINEKPLRELCRYIDAIKIDLKAFNDEFYRNTCSGKLKPVLNTLVTVKELGIWLEIVMLIIPTLNDKSQEIRDMCRWIKNNLGPNVPVHFTRYYPTYKIKNIPPTPLHTLEIARQIAMEEGINFSYVGNAPGHKGENTYCPNCKEIMIKRTGFQVLQNFVENRKCQSCSYIMPGTWKTDISKSIYQHKHRPWKGPWSLPY</sequence>
<feature type="domain" description="Radical SAM core" evidence="7">
    <location>
        <begin position="91"/>
        <end position="307"/>
    </location>
</feature>
<keyword evidence="6" id="KW-0411">Iron-sulfur</keyword>
<evidence type="ECO:0000259" key="7">
    <source>
        <dbReference type="PROSITE" id="PS51918"/>
    </source>
</evidence>
<dbReference type="Gene3D" id="3.20.20.70">
    <property type="entry name" value="Aldolase class I"/>
    <property type="match status" value="1"/>
</dbReference>
<dbReference type="PANTHER" id="PTHR30352">
    <property type="entry name" value="PYRUVATE FORMATE-LYASE-ACTIVATING ENZYME"/>
    <property type="match status" value="1"/>
</dbReference>
<dbReference type="GO" id="GO:0016829">
    <property type="term" value="F:lyase activity"/>
    <property type="evidence" value="ECO:0007669"/>
    <property type="project" value="UniProtKB-KW"/>
</dbReference>
<keyword evidence="3" id="KW-0949">S-adenosyl-L-methionine</keyword>
<dbReference type="PANTHER" id="PTHR30352:SF5">
    <property type="entry name" value="PYRUVATE FORMATE-LYASE 1-ACTIVATING ENZYME"/>
    <property type="match status" value="1"/>
</dbReference>
<dbReference type="SFLD" id="SFLDG01101">
    <property type="entry name" value="Uncharacterised_Radical_SAM_Su"/>
    <property type="match status" value="1"/>
</dbReference>
<dbReference type="CDD" id="cd01335">
    <property type="entry name" value="Radical_SAM"/>
    <property type="match status" value="1"/>
</dbReference>
<dbReference type="InterPro" id="IPR034457">
    <property type="entry name" value="Organic_radical-activating"/>
</dbReference>
<dbReference type="InterPro" id="IPR007197">
    <property type="entry name" value="rSAM"/>
</dbReference>
<dbReference type="Pfam" id="PF04055">
    <property type="entry name" value="Radical_SAM"/>
    <property type="match status" value="1"/>
</dbReference>
<keyword evidence="4" id="KW-0479">Metal-binding</keyword>
<evidence type="ECO:0000256" key="4">
    <source>
        <dbReference type="ARBA" id="ARBA00022723"/>
    </source>
</evidence>
<dbReference type="SUPFAM" id="SSF102114">
    <property type="entry name" value="Radical SAM enzymes"/>
    <property type="match status" value="1"/>
</dbReference>
<evidence type="ECO:0000256" key="1">
    <source>
        <dbReference type="ARBA" id="ARBA00001966"/>
    </source>
</evidence>
<evidence type="ECO:0000256" key="2">
    <source>
        <dbReference type="ARBA" id="ARBA00022485"/>
    </source>
</evidence>
<dbReference type="Proteomes" id="UP000094056">
    <property type="component" value="Unassembled WGS sequence"/>
</dbReference>
<dbReference type="InterPro" id="IPR013785">
    <property type="entry name" value="Aldolase_TIM"/>
</dbReference>
<comment type="cofactor">
    <cofactor evidence="1">
        <name>[4Fe-4S] cluster</name>
        <dbReference type="ChEBI" id="CHEBI:49883"/>
    </cofactor>
</comment>
<dbReference type="AlphaFoldDB" id="A0A1E3X485"/>
<dbReference type="SFLD" id="SFLDS00029">
    <property type="entry name" value="Radical_SAM"/>
    <property type="match status" value="1"/>
</dbReference>
<gene>
    <name evidence="8" type="ORF">SCARUB_04459</name>
</gene>
<dbReference type="GO" id="GO:0051539">
    <property type="term" value="F:4 iron, 4 sulfur cluster binding"/>
    <property type="evidence" value="ECO:0007669"/>
    <property type="project" value="UniProtKB-KW"/>
</dbReference>
<protein>
    <submittedName>
        <fullName evidence="8">Pyruvate-formate lyase-activating enzyme</fullName>
    </submittedName>
</protein>
<dbReference type="PROSITE" id="PS51918">
    <property type="entry name" value="RADICAL_SAM"/>
    <property type="match status" value="1"/>
</dbReference>
<comment type="caution">
    <text evidence="8">The sequence shown here is derived from an EMBL/GenBank/DDBJ whole genome shotgun (WGS) entry which is preliminary data.</text>
</comment>